<keyword evidence="2" id="KW-0677">Repeat</keyword>
<name>A0A1E3NNI2_9ASCO</name>
<dbReference type="AlphaFoldDB" id="A0A1E3NNI2"/>
<dbReference type="GO" id="GO:0003723">
    <property type="term" value="F:RNA binding"/>
    <property type="evidence" value="ECO:0007669"/>
    <property type="project" value="TreeGrafter"/>
</dbReference>
<dbReference type="GeneID" id="30177395"/>
<feature type="repeat" description="WD" evidence="3">
    <location>
        <begin position="298"/>
        <end position="331"/>
    </location>
</feature>
<dbReference type="PROSITE" id="PS50294">
    <property type="entry name" value="WD_REPEATS_REGION"/>
    <property type="match status" value="3"/>
</dbReference>
<dbReference type="Pfam" id="PF00400">
    <property type="entry name" value="WD40"/>
    <property type="match status" value="4"/>
</dbReference>
<dbReference type="InterPro" id="IPR019775">
    <property type="entry name" value="WD40_repeat_CS"/>
</dbReference>
<keyword evidence="5" id="KW-1185">Reference proteome</keyword>
<dbReference type="PROSITE" id="PS50082">
    <property type="entry name" value="WD_REPEATS_2"/>
    <property type="match status" value="3"/>
</dbReference>
<dbReference type="STRING" id="763406.A0A1E3NNI2"/>
<evidence type="ECO:0000313" key="4">
    <source>
        <dbReference type="EMBL" id="ODQ47208.1"/>
    </source>
</evidence>
<protein>
    <submittedName>
        <fullName evidence="4">Uncharacterized protein</fullName>
    </submittedName>
</protein>
<evidence type="ECO:0000256" key="2">
    <source>
        <dbReference type="ARBA" id="ARBA00022737"/>
    </source>
</evidence>
<dbReference type="PANTHER" id="PTHR44006">
    <property type="entry name" value="U5 SMALL NUCLEAR RIBONUCLEOPROTEIN 40 KDA PROTEIN"/>
    <property type="match status" value="1"/>
</dbReference>
<dbReference type="SUPFAM" id="SSF50978">
    <property type="entry name" value="WD40 repeat-like"/>
    <property type="match status" value="1"/>
</dbReference>
<organism evidence="4 5">
    <name type="scientific">Pichia membranifaciens NRRL Y-2026</name>
    <dbReference type="NCBI Taxonomy" id="763406"/>
    <lineage>
        <taxon>Eukaryota</taxon>
        <taxon>Fungi</taxon>
        <taxon>Dikarya</taxon>
        <taxon>Ascomycota</taxon>
        <taxon>Saccharomycotina</taxon>
        <taxon>Pichiomycetes</taxon>
        <taxon>Pichiales</taxon>
        <taxon>Pichiaceae</taxon>
        <taxon>Pichia</taxon>
    </lineage>
</organism>
<evidence type="ECO:0000256" key="1">
    <source>
        <dbReference type="ARBA" id="ARBA00022574"/>
    </source>
</evidence>
<evidence type="ECO:0000256" key="3">
    <source>
        <dbReference type="PROSITE-ProRule" id="PRU00221"/>
    </source>
</evidence>
<dbReference type="PROSITE" id="PS00678">
    <property type="entry name" value="WD_REPEATS_1"/>
    <property type="match status" value="1"/>
</dbReference>
<evidence type="ECO:0000313" key="5">
    <source>
        <dbReference type="Proteomes" id="UP000094455"/>
    </source>
</evidence>
<dbReference type="GO" id="GO:0071013">
    <property type="term" value="C:catalytic step 2 spliceosome"/>
    <property type="evidence" value="ECO:0007669"/>
    <property type="project" value="TreeGrafter"/>
</dbReference>
<dbReference type="OrthoDB" id="1068471at2759"/>
<feature type="repeat" description="WD" evidence="3">
    <location>
        <begin position="6"/>
        <end position="40"/>
    </location>
</feature>
<dbReference type="Proteomes" id="UP000094455">
    <property type="component" value="Unassembled WGS sequence"/>
</dbReference>
<dbReference type="Gene3D" id="2.130.10.10">
    <property type="entry name" value="YVTN repeat-like/Quinoprotein amine dehydrogenase"/>
    <property type="match status" value="1"/>
</dbReference>
<feature type="repeat" description="WD" evidence="3">
    <location>
        <begin position="192"/>
        <end position="224"/>
    </location>
</feature>
<dbReference type="EMBL" id="KV454002">
    <property type="protein sequence ID" value="ODQ47208.1"/>
    <property type="molecule type" value="Genomic_DNA"/>
</dbReference>
<dbReference type="InterPro" id="IPR052234">
    <property type="entry name" value="U5_snRNP_Component"/>
</dbReference>
<dbReference type="RefSeq" id="XP_019018321.1">
    <property type="nucleotide sequence ID" value="XM_019160708.1"/>
</dbReference>
<dbReference type="PANTHER" id="PTHR44006:SF1">
    <property type="entry name" value="U5 SMALL NUCLEAR RIBONUCLEOPROTEIN 40 KDA PROTEIN"/>
    <property type="match status" value="1"/>
</dbReference>
<dbReference type="InterPro" id="IPR015943">
    <property type="entry name" value="WD40/YVTN_repeat-like_dom_sf"/>
</dbReference>
<accession>A0A1E3NNI2</accession>
<gene>
    <name evidence="4" type="ORF">PICMEDRAFT_15192</name>
</gene>
<keyword evidence="1 3" id="KW-0853">WD repeat</keyword>
<dbReference type="SMART" id="SM00320">
    <property type="entry name" value="WD40"/>
    <property type="match status" value="7"/>
</dbReference>
<proteinExistence type="predicted"/>
<dbReference type="InterPro" id="IPR001680">
    <property type="entry name" value="WD40_rpt"/>
</dbReference>
<reference evidence="4 5" key="1">
    <citation type="journal article" date="2016" name="Proc. Natl. Acad. Sci. U.S.A.">
        <title>Comparative genomics of biotechnologically important yeasts.</title>
        <authorList>
            <person name="Riley R."/>
            <person name="Haridas S."/>
            <person name="Wolfe K.H."/>
            <person name="Lopes M.R."/>
            <person name="Hittinger C.T."/>
            <person name="Goeker M."/>
            <person name="Salamov A.A."/>
            <person name="Wisecaver J.H."/>
            <person name="Long T.M."/>
            <person name="Calvey C.H."/>
            <person name="Aerts A.L."/>
            <person name="Barry K.W."/>
            <person name="Choi C."/>
            <person name="Clum A."/>
            <person name="Coughlan A.Y."/>
            <person name="Deshpande S."/>
            <person name="Douglass A.P."/>
            <person name="Hanson S.J."/>
            <person name="Klenk H.-P."/>
            <person name="LaButti K.M."/>
            <person name="Lapidus A."/>
            <person name="Lindquist E.A."/>
            <person name="Lipzen A.M."/>
            <person name="Meier-Kolthoff J.P."/>
            <person name="Ohm R.A."/>
            <person name="Otillar R.P."/>
            <person name="Pangilinan J.L."/>
            <person name="Peng Y."/>
            <person name="Rokas A."/>
            <person name="Rosa C.A."/>
            <person name="Scheuner C."/>
            <person name="Sibirny A.A."/>
            <person name="Slot J.C."/>
            <person name="Stielow J.B."/>
            <person name="Sun H."/>
            <person name="Kurtzman C.P."/>
            <person name="Blackwell M."/>
            <person name="Grigoriev I.V."/>
            <person name="Jeffries T.W."/>
        </authorList>
    </citation>
    <scope>NUCLEOTIDE SEQUENCE [LARGE SCALE GENOMIC DNA]</scope>
    <source>
        <strain evidence="4 5">NRRL Y-2026</strain>
    </source>
</reference>
<dbReference type="InterPro" id="IPR036322">
    <property type="entry name" value="WD40_repeat_dom_sf"/>
</dbReference>
<sequence length="331" mass="36809">MDDVKLDAHSGPIYTAKFNEDGSFIASGGTDCTVKLWNLEKLDTEEGDDEEKTEAGGAGGVYEEHVCDSALTWLQWSRLEDSHLFISSADHTATIFDLNKNAKIKTFHHPACVNQMSLSKRDTLLTCCDDGKVRLWDRRSKYCTAEVDSPVANLPILTCCIDEEAERFYFAGIDPTVYCFDARKLTQSWSEGKPHSNNVTSLSLSPDESYLLSKSIDGTVKYFDARILPDSGRNTARSRAKPYVFDGPTSSEDDWLVRSILIPDPSSESSELLNVISGSNDGFTYVWEFASRKLINRLDGHQTTVLDVDYSEINNQLLSASADGSIIIRNL</sequence>